<dbReference type="Proteomes" id="UP001150062">
    <property type="component" value="Unassembled WGS sequence"/>
</dbReference>
<name>A0ABQ8Z8H9_9EUKA</name>
<gene>
    <name evidence="7" type="ORF">M0813_01235</name>
</gene>
<feature type="coiled-coil region" evidence="5">
    <location>
        <begin position="1200"/>
        <end position="1234"/>
    </location>
</feature>
<dbReference type="InterPro" id="IPR019734">
    <property type="entry name" value="TPR_rpt"/>
</dbReference>
<sequence>MNRYEELAGYCEYPGSMEYPKTPVLQICKNNVQRNRNDKESLFQLAVCEARTKLYSNSINTFLKLITLYPQEFKAYQYLGFTYTKNSQNESAIMQFRRALQIKTNRRIKNVIECLVELHKLLMKLNRFQESLQELEGFQNYKTIRADSKIQICIARSLYFNGEKSKSINKYKDIITDSQNLIYARIELSKILNLDWVKKGKPKSVRHLTVCLGLAKRLYSHEPRLKYEILLNRSFSYEVLGKLSEAIADAKACSQLEPKESEPWLRLGRIERANFNNSAAIKYFEKGSKHLKPNNPEYHKWLECYTKTLIDEGEFTMAERIIGKLKVIRLPNNLQAKLFLIIARLYKQIPDKIQNAIRFYSRVMHLKPNNSFSLIESGYCFIKIKKFRNAKKNFELVLKQKKNHPMALLGFAFILTNNNDKNTTKHRRKILDYIKTANQNLKNNQTHQKNKDKILYLSSKLYLILGDINTSSIYLKNALKISPCNSKYLIKMSKIHIGKKEYSDAKKNLKLILKEKFYTKKHKAKAQKILNELTMILIKQRKKNSQQERNKNQPHTLKKGNSKILSNPNTTLLNNKKHRNKKTNFNNEGRKKNFDETFQNEQQTVMKKRRLNEPNNQQNKSNAYIKSTITDNESSFLIKNQNLVKHIEKLTKEHTQFEIESKNKNIFIKKLELEINNLKNNNKHLFSQNGKNEKTITQMKNEIKEKVQIIDQLKFGKDGNDSLYRIQIQQLRAKIDQNETIINKFIDENEMLKNNLTDFKIKNEKSMNKEINEKEKMIKVLKKENFHFKDEKKENEKINVKKINEKDKIIDEKDKIINELKNEIHQLKNENHQSEDQLYQLKNEKKENEKINLKKINEKDKIINEKDRIINELKNKNDLIKKTNEKKNNENIQIIKKLKEQNENEKQNNIKNKKFINQKANENERIINELKNENHQLKNENRQSEDQLHQLKNEKKENEKINLKKINEKDKTINDKDKIINELKNINNQIKKTNEKKNNENIQLIQKLKEQNENEKQNNIKNKQFINQKINEKEKNIKELKNEIHQLTNENRQLQKENHQLQNEKKENQKRIPSLGNDKDKIINEKDKIIKELNDENDLLKENLQQKNNENTQFFQKVNESNQTIKDLKHENNLLKANYKDTNSQYTLLIKKFKEQSEKVQEYINEKKQFNIILEEKNNIINLFKNKGDALKADQFVEKNIKKDKIIKELKDENDLLKENLKEKNNENTQFFQKNTKNQQIIQQMSNRNNLFQRKIHTQSNEINYLKLLLQRIHQINNKGSEKENNQKSKQIINQKINEKEKIINELKNENHQLKNENNQLKNEKKENKKIVVKKINEINTIFNNLKNENELRKKANEKKNNENIQTIKELKEQNEKQKEINLKNKQFIIHMVTEKEKIINELKEENCQLKYEKKENEKKENEKINVKKIREKDKIIKNLKNEIDQLKKLISQWKCDKQQTTPRFKKNTVNLNLFNKNVECNSETVNDMEIDNGSRIENKNTASGGNGKEKERNKGKENITKKNYQTQNITPHKLIYIDSEEDISDESIPPIKLEKLGVKNNNFGNITYSPLNFKMKNYKPQTHSKSGNNPVVVQQRVENFYKKINNGFLKKEH</sequence>
<keyword evidence="1" id="KW-0597">Phosphoprotein</keyword>
<feature type="region of interest" description="Disordered" evidence="6">
    <location>
        <begin position="541"/>
        <end position="597"/>
    </location>
</feature>
<evidence type="ECO:0000256" key="2">
    <source>
        <dbReference type="ARBA" id="ARBA00047899"/>
    </source>
</evidence>
<evidence type="ECO:0000256" key="4">
    <source>
        <dbReference type="PROSITE-ProRule" id="PRU00339"/>
    </source>
</evidence>
<keyword evidence="8" id="KW-1185">Reference proteome</keyword>
<evidence type="ECO:0000313" key="7">
    <source>
        <dbReference type="EMBL" id="KAJ6253191.1"/>
    </source>
</evidence>
<feature type="repeat" description="TPR" evidence="4">
    <location>
        <begin position="73"/>
        <end position="106"/>
    </location>
</feature>
<reference evidence="7" key="1">
    <citation type="submission" date="2022-08" db="EMBL/GenBank/DDBJ databases">
        <title>Novel sulfate-reducing endosymbionts in the free-living metamonad Anaeramoeba.</title>
        <authorList>
            <person name="Jerlstrom-Hultqvist J."/>
            <person name="Cepicka I."/>
            <person name="Gallot-Lavallee L."/>
            <person name="Salas-Leiva D."/>
            <person name="Curtis B.A."/>
            <person name="Zahonova K."/>
            <person name="Pipaliya S."/>
            <person name="Dacks J."/>
            <person name="Roger A.J."/>
        </authorList>
    </citation>
    <scope>NUCLEOTIDE SEQUENCE</scope>
    <source>
        <strain evidence="7">Schooner1</strain>
    </source>
</reference>
<dbReference type="InterPro" id="IPR050839">
    <property type="entry name" value="Rho-assoc_Ser/Thr_Kinase"/>
</dbReference>
<dbReference type="PANTHER" id="PTHR22988">
    <property type="entry name" value="MYOTONIC DYSTROPHY S/T KINASE-RELATED"/>
    <property type="match status" value="1"/>
</dbReference>
<evidence type="ECO:0000256" key="3">
    <source>
        <dbReference type="ARBA" id="ARBA00048679"/>
    </source>
</evidence>
<feature type="compositionally biased region" description="Basic and acidic residues" evidence="6">
    <location>
        <begin position="1057"/>
        <end position="1070"/>
    </location>
</feature>
<feature type="region of interest" description="Disordered" evidence="6">
    <location>
        <begin position="1496"/>
        <end position="1517"/>
    </location>
</feature>
<dbReference type="PANTHER" id="PTHR22988:SF71">
    <property type="entry name" value="CITRON RHO-INTERACTING KINASE"/>
    <property type="match status" value="1"/>
</dbReference>
<dbReference type="Gene3D" id="1.25.40.10">
    <property type="entry name" value="Tetratricopeptide repeat domain"/>
    <property type="match status" value="3"/>
</dbReference>
<evidence type="ECO:0000256" key="6">
    <source>
        <dbReference type="SAM" id="MobiDB-lite"/>
    </source>
</evidence>
<feature type="coiled-coil region" evidence="5">
    <location>
        <begin position="640"/>
        <end position="688"/>
    </location>
</feature>
<accession>A0ABQ8Z8H9</accession>
<feature type="region of interest" description="Disordered" evidence="6">
    <location>
        <begin position="1057"/>
        <end position="1078"/>
    </location>
</feature>
<dbReference type="SUPFAM" id="SSF48452">
    <property type="entry name" value="TPR-like"/>
    <property type="match status" value="2"/>
</dbReference>
<dbReference type="InterPro" id="IPR011990">
    <property type="entry name" value="TPR-like_helical_dom_sf"/>
</dbReference>
<feature type="compositionally biased region" description="Polar residues" evidence="6">
    <location>
        <begin position="563"/>
        <end position="574"/>
    </location>
</feature>
<feature type="compositionally biased region" description="Basic and acidic residues" evidence="6">
    <location>
        <begin position="1508"/>
        <end position="1517"/>
    </location>
</feature>
<protein>
    <submittedName>
        <fullName evidence="7">Tetratricopeptide repeat protein</fullName>
    </submittedName>
</protein>
<proteinExistence type="predicted"/>
<comment type="caution">
    <text evidence="7">The sequence shown here is derived from an EMBL/GenBank/DDBJ whole genome shotgun (WGS) entry which is preliminary data.</text>
</comment>
<comment type="catalytic activity">
    <reaction evidence="3">
        <text>L-seryl-[protein] + ATP = O-phospho-L-seryl-[protein] + ADP + H(+)</text>
        <dbReference type="Rhea" id="RHEA:17989"/>
        <dbReference type="Rhea" id="RHEA-COMP:9863"/>
        <dbReference type="Rhea" id="RHEA-COMP:11604"/>
        <dbReference type="ChEBI" id="CHEBI:15378"/>
        <dbReference type="ChEBI" id="CHEBI:29999"/>
        <dbReference type="ChEBI" id="CHEBI:30616"/>
        <dbReference type="ChEBI" id="CHEBI:83421"/>
        <dbReference type="ChEBI" id="CHEBI:456216"/>
        <dbReference type="EC" id="2.7.11.1"/>
    </reaction>
</comment>
<keyword evidence="5" id="KW-0175">Coiled coil</keyword>
<dbReference type="SMART" id="SM00028">
    <property type="entry name" value="TPR"/>
    <property type="match status" value="6"/>
</dbReference>
<evidence type="ECO:0000313" key="8">
    <source>
        <dbReference type="Proteomes" id="UP001150062"/>
    </source>
</evidence>
<comment type="catalytic activity">
    <reaction evidence="2">
        <text>L-threonyl-[protein] + ATP = O-phospho-L-threonyl-[protein] + ADP + H(+)</text>
        <dbReference type="Rhea" id="RHEA:46608"/>
        <dbReference type="Rhea" id="RHEA-COMP:11060"/>
        <dbReference type="Rhea" id="RHEA-COMP:11605"/>
        <dbReference type="ChEBI" id="CHEBI:15378"/>
        <dbReference type="ChEBI" id="CHEBI:30013"/>
        <dbReference type="ChEBI" id="CHEBI:30616"/>
        <dbReference type="ChEBI" id="CHEBI:61977"/>
        <dbReference type="ChEBI" id="CHEBI:456216"/>
        <dbReference type="EC" id="2.7.11.1"/>
    </reaction>
</comment>
<evidence type="ECO:0000256" key="5">
    <source>
        <dbReference type="SAM" id="Coils"/>
    </source>
</evidence>
<keyword evidence="4" id="KW-0802">TPR repeat</keyword>
<dbReference type="EMBL" id="JAOAOG010000032">
    <property type="protein sequence ID" value="KAJ6253191.1"/>
    <property type="molecule type" value="Genomic_DNA"/>
</dbReference>
<dbReference type="PROSITE" id="PS50005">
    <property type="entry name" value="TPR"/>
    <property type="match status" value="1"/>
</dbReference>
<evidence type="ECO:0000256" key="1">
    <source>
        <dbReference type="ARBA" id="ARBA00022553"/>
    </source>
</evidence>
<feature type="coiled-coil region" evidence="5">
    <location>
        <begin position="1290"/>
        <end position="1457"/>
    </location>
</feature>
<organism evidence="7 8">
    <name type="scientific">Anaeramoeba flamelloides</name>
    <dbReference type="NCBI Taxonomy" id="1746091"/>
    <lineage>
        <taxon>Eukaryota</taxon>
        <taxon>Metamonada</taxon>
        <taxon>Anaeramoebidae</taxon>
        <taxon>Anaeramoeba</taxon>
    </lineage>
</organism>